<evidence type="ECO:0000256" key="2">
    <source>
        <dbReference type="ARBA" id="ARBA00012513"/>
    </source>
</evidence>
<evidence type="ECO:0000256" key="3">
    <source>
        <dbReference type="ARBA" id="ARBA00022527"/>
    </source>
</evidence>
<accession>R7YZ36</accession>
<comment type="catalytic activity">
    <reaction evidence="10">
        <text>L-threonyl-[protein] + ATP = O-phospho-L-threonyl-[protein] + ADP + H(+)</text>
        <dbReference type="Rhea" id="RHEA:46608"/>
        <dbReference type="Rhea" id="RHEA-COMP:11060"/>
        <dbReference type="Rhea" id="RHEA-COMP:11605"/>
        <dbReference type="ChEBI" id="CHEBI:15378"/>
        <dbReference type="ChEBI" id="CHEBI:30013"/>
        <dbReference type="ChEBI" id="CHEBI:30616"/>
        <dbReference type="ChEBI" id="CHEBI:61977"/>
        <dbReference type="ChEBI" id="CHEBI:456216"/>
        <dbReference type="EC" id="2.7.11.1"/>
    </reaction>
</comment>
<organism evidence="14 15">
    <name type="scientific">Coniosporium apollinis (strain CBS 100218)</name>
    <name type="common">Rock-inhabiting black yeast</name>
    <dbReference type="NCBI Taxonomy" id="1168221"/>
    <lineage>
        <taxon>Eukaryota</taxon>
        <taxon>Fungi</taxon>
        <taxon>Dikarya</taxon>
        <taxon>Ascomycota</taxon>
        <taxon>Pezizomycotina</taxon>
        <taxon>Dothideomycetes</taxon>
        <taxon>Dothideomycetes incertae sedis</taxon>
        <taxon>Coniosporium</taxon>
    </lineage>
</organism>
<proteinExistence type="predicted"/>
<feature type="region of interest" description="Disordered" evidence="12">
    <location>
        <begin position="306"/>
        <end position="351"/>
    </location>
</feature>
<comment type="catalytic activity">
    <reaction evidence="11">
        <text>L-seryl-[protein] + ATP = O-phospho-L-seryl-[protein] + ADP + H(+)</text>
        <dbReference type="Rhea" id="RHEA:17989"/>
        <dbReference type="Rhea" id="RHEA-COMP:9863"/>
        <dbReference type="Rhea" id="RHEA-COMP:11604"/>
        <dbReference type="ChEBI" id="CHEBI:15378"/>
        <dbReference type="ChEBI" id="CHEBI:29999"/>
        <dbReference type="ChEBI" id="CHEBI:30616"/>
        <dbReference type="ChEBI" id="CHEBI:83421"/>
        <dbReference type="ChEBI" id="CHEBI:456216"/>
        <dbReference type="EC" id="2.7.11.1"/>
    </reaction>
</comment>
<dbReference type="EC" id="2.7.11.1" evidence="2"/>
<dbReference type="GO" id="GO:0010506">
    <property type="term" value="P:regulation of autophagy"/>
    <property type="evidence" value="ECO:0007669"/>
    <property type="project" value="InterPro"/>
</dbReference>
<dbReference type="Proteomes" id="UP000016924">
    <property type="component" value="Unassembled WGS sequence"/>
</dbReference>
<evidence type="ECO:0000256" key="11">
    <source>
        <dbReference type="ARBA" id="ARBA00048679"/>
    </source>
</evidence>
<dbReference type="Gene3D" id="1.10.510.10">
    <property type="entry name" value="Transferase(Phosphotransferase) domain 1"/>
    <property type="match status" value="1"/>
</dbReference>
<evidence type="ECO:0000256" key="4">
    <source>
        <dbReference type="ARBA" id="ARBA00022679"/>
    </source>
</evidence>
<dbReference type="OMA" id="AYCDQEL"/>
<dbReference type="InterPro" id="IPR045269">
    <property type="entry name" value="Atg1-like"/>
</dbReference>
<keyword evidence="4" id="KW-0808">Transferase</keyword>
<evidence type="ECO:0000256" key="7">
    <source>
        <dbReference type="ARBA" id="ARBA00022840"/>
    </source>
</evidence>
<dbReference type="SUPFAM" id="SSF56112">
    <property type="entry name" value="Protein kinase-like (PK-like)"/>
    <property type="match status" value="1"/>
</dbReference>
<dbReference type="GO" id="GO:0005524">
    <property type="term" value="F:ATP binding"/>
    <property type="evidence" value="ECO:0007669"/>
    <property type="project" value="UniProtKB-KW"/>
</dbReference>
<dbReference type="GO" id="GO:0005776">
    <property type="term" value="C:autophagosome"/>
    <property type="evidence" value="ECO:0007669"/>
    <property type="project" value="TreeGrafter"/>
</dbReference>
<dbReference type="GO" id="GO:0034045">
    <property type="term" value="C:phagophore assembly site membrane"/>
    <property type="evidence" value="ECO:0007669"/>
    <property type="project" value="UniProtKB-SubCell"/>
</dbReference>
<reference evidence="15" key="1">
    <citation type="submission" date="2012-06" db="EMBL/GenBank/DDBJ databases">
        <title>The genome sequence of Coniosporium apollinis CBS 100218.</title>
        <authorList>
            <consortium name="The Broad Institute Genome Sequencing Platform"/>
            <person name="Cuomo C."/>
            <person name="Gorbushina A."/>
            <person name="Noack S."/>
            <person name="Walker B."/>
            <person name="Young S.K."/>
            <person name="Zeng Q."/>
            <person name="Gargeya S."/>
            <person name="Fitzgerald M."/>
            <person name="Haas B."/>
            <person name="Abouelleil A."/>
            <person name="Alvarado L."/>
            <person name="Arachchi H.M."/>
            <person name="Berlin A.M."/>
            <person name="Chapman S.B."/>
            <person name="Goldberg J."/>
            <person name="Griggs A."/>
            <person name="Gujja S."/>
            <person name="Hansen M."/>
            <person name="Howarth C."/>
            <person name="Imamovic A."/>
            <person name="Larimer J."/>
            <person name="McCowan C."/>
            <person name="Montmayeur A."/>
            <person name="Murphy C."/>
            <person name="Neiman D."/>
            <person name="Pearson M."/>
            <person name="Priest M."/>
            <person name="Roberts A."/>
            <person name="Saif S."/>
            <person name="Shea T."/>
            <person name="Sisk P."/>
            <person name="Sykes S."/>
            <person name="Wortman J."/>
            <person name="Nusbaum C."/>
            <person name="Birren B."/>
        </authorList>
    </citation>
    <scope>NUCLEOTIDE SEQUENCE [LARGE SCALE GENOMIC DNA]</scope>
    <source>
        <strain evidence="15">CBS 100218</strain>
    </source>
</reference>
<feature type="domain" description="Protein kinase" evidence="13">
    <location>
        <begin position="42"/>
        <end position="320"/>
    </location>
</feature>
<evidence type="ECO:0000259" key="13">
    <source>
        <dbReference type="PROSITE" id="PS50011"/>
    </source>
</evidence>
<comment type="subcellular location">
    <subcellularLocation>
        <location evidence="1">Preautophagosomal structure membrane</location>
        <topology evidence="1">Peripheral membrane protein</topology>
    </subcellularLocation>
</comment>
<keyword evidence="8" id="KW-0072">Autophagy</keyword>
<evidence type="ECO:0000256" key="8">
    <source>
        <dbReference type="ARBA" id="ARBA00023006"/>
    </source>
</evidence>
<dbReference type="PANTHER" id="PTHR24348:SF22">
    <property type="entry name" value="NON-SPECIFIC SERINE_THREONINE PROTEIN KINASE"/>
    <property type="match status" value="1"/>
</dbReference>
<dbReference type="InterPro" id="IPR011009">
    <property type="entry name" value="Kinase-like_dom_sf"/>
</dbReference>
<dbReference type="InterPro" id="IPR008271">
    <property type="entry name" value="Ser/Thr_kinase_AS"/>
</dbReference>
<name>R7YZ36_CONA1</name>
<evidence type="ECO:0000256" key="1">
    <source>
        <dbReference type="ARBA" id="ARBA00004623"/>
    </source>
</evidence>
<keyword evidence="15" id="KW-1185">Reference proteome</keyword>
<dbReference type="GO" id="GO:0005829">
    <property type="term" value="C:cytosol"/>
    <property type="evidence" value="ECO:0007669"/>
    <property type="project" value="TreeGrafter"/>
</dbReference>
<evidence type="ECO:0000313" key="15">
    <source>
        <dbReference type="Proteomes" id="UP000016924"/>
    </source>
</evidence>
<feature type="compositionally biased region" description="Polar residues" evidence="12">
    <location>
        <begin position="334"/>
        <end position="351"/>
    </location>
</feature>
<feature type="compositionally biased region" description="Basic and acidic residues" evidence="12">
    <location>
        <begin position="309"/>
        <end position="327"/>
    </location>
</feature>
<dbReference type="OrthoDB" id="10252171at2759"/>
<evidence type="ECO:0000256" key="10">
    <source>
        <dbReference type="ARBA" id="ARBA00047899"/>
    </source>
</evidence>
<gene>
    <name evidence="14" type="ORF">W97_06410</name>
</gene>
<keyword evidence="7" id="KW-0067">ATP-binding</keyword>
<keyword evidence="3" id="KW-0723">Serine/threonine-protein kinase</keyword>
<dbReference type="GO" id="GO:0004674">
    <property type="term" value="F:protein serine/threonine kinase activity"/>
    <property type="evidence" value="ECO:0007669"/>
    <property type="project" value="UniProtKB-KW"/>
</dbReference>
<protein>
    <recommendedName>
        <fullName evidence="2">non-specific serine/threonine protein kinase</fullName>
        <ecNumber evidence="2">2.7.11.1</ecNumber>
    </recommendedName>
    <alternativeName>
        <fullName evidence="9">Autophagy-related protein 1</fullName>
    </alternativeName>
</protein>
<dbReference type="AlphaFoldDB" id="R7YZ36"/>
<dbReference type="GeneID" id="19903721"/>
<dbReference type="RefSeq" id="XP_007782474.1">
    <property type="nucleotide sequence ID" value="XM_007784284.1"/>
</dbReference>
<dbReference type="PROSITE" id="PS50011">
    <property type="entry name" value="PROTEIN_KINASE_DOM"/>
    <property type="match status" value="1"/>
</dbReference>
<dbReference type="GO" id="GO:0000045">
    <property type="term" value="P:autophagosome assembly"/>
    <property type="evidence" value="ECO:0007669"/>
    <property type="project" value="TreeGrafter"/>
</dbReference>
<dbReference type="PROSITE" id="PS00108">
    <property type="entry name" value="PROTEIN_KINASE_ST"/>
    <property type="match status" value="1"/>
</dbReference>
<dbReference type="STRING" id="1168221.R7YZ36"/>
<keyword evidence="6 14" id="KW-0418">Kinase</keyword>
<dbReference type="InterPro" id="IPR000719">
    <property type="entry name" value="Prot_kinase_dom"/>
</dbReference>
<dbReference type="HOGENOM" id="CLU_000288_63_40_1"/>
<evidence type="ECO:0000256" key="9">
    <source>
        <dbReference type="ARBA" id="ARBA00030237"/>
    </source>
</evidence>
<evidence type="ECO:0000256" key="6">
    <source>
        <dbReference type="ARBA" id="ARBA00022777"/>
    </source>
</evidence>
<dbReference type="PANTHER" id="PTHR24348">
    <property type="entry name" value="SERINE/THREONINE-PROTEIN KINASE UNC-51-RELATED"/>
    <property type="match status" value="1"/>
</dbReference>
<dbReference type="SMART" id="SM00220">
    <property type="entry name" value="S_TKc"/>
    <property type="match status" value="1"/>
</dbReference>
<dbReference type="EMBL" id="JH767585">
    <property type="protein sequence ID" value="EON67157.1"/>
    <property type="molecule type" value="Genomic_DNA"/>
</dbReference>
<keyword evidence="5" id="KW-0547">Nucleotide-binding</keyword>
<evidence type="ECO:0000256" key="5">
    <source>
        <dbReference type="ARBA" id="ARBA00022741"/>
    </source>
</evidence>
<dbReference type="Pfam" id="PF00069">
    <property type="entry name" value="Pkinase"/>
    <property type="match status" value="1"/>
</dbReference>
<sequence length="351" mass="40081">MDDELLNRFKLEATVFPEHTIHTTYKLKRQQGPLREPVETKWILQDIIGHGAFGQVRLETCVKKDLLGREMSQPRAVKRIFKSQMRAMKIDYKHELAALVRLSTPEYKEQQIFVDFHGWFETPEALFIAMEYVELGDLSKYIGEAITEIDAVEVANDLLFGLKIMHSEGFTHRDLKPQNIFVRQKRPQSSHWRVAIADFGISKRVADEETALRTTIGTPHYQAPEIRCYSIIGRPNEAESYSSAVDLWSLGCVMVQFVTGAVPFTHEAVLQRYCRNDKHFQTDPLSTKLGQEGVDFMQKLLAANPEQRPTADDALGHPWFRSRDDIPHPLPEVTQASADHNAARQTEPSAP</sequence>
<evidence type="ECO:0000313" key="14">
    <source>
        <dbReference type="EMBL" id="EON67157.1"/>
    </source>
</evidence>
<evidence type="ECO:0000256" key="12">
    <source>
        <dbReference type="SAM" id="MobiDB-lite"/>
    </source>
</evidence>
<dbReference type="eggNOG" id="KOG0615">
    <property type="taxonomic scope" value="Eukaryota"/>
</dbReference>